<keyword evidence="1" id="KW-1133">Transmembrane helix</keyword>
<evidence type="ECO:0008006" key="4">
    <source>
        <dbReference type="Google" id="ProtNLM"/>
    </source>
</evidence>
<reference evidence="3" key="1">
    <citation type="submission" date="2016-06" db="EMBL/GenBank/DDBJ databases">
        <authorList>
            <person name="Varghese N."/>
            <person name="Submissions Spin"/>
        </authorList>
    </citation>
    <scope>NUCLEOTIDE SEQUENCE [LARGE SCALE GENOMIC DNA]</scope>
    <source>
        <strain evidence="3">DSM 45160</strain>
    </source>
</reference>
<keyword evidence="1" id="KW-0472">Membrane</keyword>
<name>A0A1C4YZM0_9ACTN</name>
<accession>A0A1C4YZM0</accession>
<proteinExistence type="predicted"/>
<evidence type="ECO:0000313" key="3">
    <source>
        <dbReference type="Proteomes" id="UP000198224"/>
    </source>
</evidence>
<dbReference type="EMBL" id="LT607409">
    <property type="protein sequence ID" value="SCF26199.1"/>
    <property type="molecule type" value="Genomic_DNA"/>
</dbReference>
<dbReference type="Proteomes" id="UP000198224">
    <property type="component" value="Chromosome I"/>
</dbReference>
<dbReference type="AlphaFoldDB" id="A0A1C4YZM0"/>
<evidence type="ECO:0000313" key="2">
    <source>
        <dbReference type="EMBL" id="SCF26199.1"/>
    </source>
</evidence>
<keyword evidence="3" id="KW-1185">Reference proteome</keyword>
<organism evidence="2 3">
    <name type="scientific">Micromonospora chokoriensis</name>
    <dbReference type="NCBI Taxonomy" id="356851"/>
    <lineage>
        <taxon>Bacteria</taxon>
        <taxon>Bacillati</taxon>
        <taxon>Actinomycetota</taxon>
        <taxon>Actinomycetes</taxon>
        <taxon>Micromonosporales</taxon>
        <taxon>Micromonosporaceae</taxon>
        <taxon>Micromonospora</taxon>
    </lineage>
</organism>
<keyword evidence="1" id="KW-0812">Transmembrane</keyword>
<evidence type="ECO:0000256" key="1">
    <source>
        <dbReference type="SAM" id="Phobius"/>
    </source>
</evidence>
<protein>
    <recommendedName>
        <fullName evidence="4">AP2/ERF domain-containing protein</fullName>
    </recommendedName>
</protein>
<feature type="transmembrane region" description="Helical" evidence="1">
    <location>
        <begin position="17"/>
        <end position="36"/>
    </location>
</feature>
<dbReference type="RefSeq" id="WP_088991802.1">
    <property type="nucleotide sequence ID" value="NZ_LT607409.1"/>
</dbReference>
<gene>
    <name evidence="2" type="ORF">GA0070612_5531</name>
</gene>
<sequence length="256" mass="28173">MQTAVLYQFVTEVPQAAAIWSTLFLLALGVLALLVARPERDTPPDDPRTAAPTAREVAAAEAADLRRYAEEVAVAATGAARTAQRRRADWLTAQAELERAWDAYDEADAAARRFAGAETLPTPQTPHTPAEYAARERYLHRAAMTAYWRGDLSMAQLGDVFAQRRGWDPRRHPVEQEVLLSRTIRDARLADYQAAASRERAAWRDAELAADSARALATESCAAAARLRPHPLPARRAVTGAFRPAVVARWRPARAS</sequence>